<feature type="transmembrane region" description="Helical" evidence="1">
    <location>
        <begin position="189"/>
        <end position="214"/>
    </location>
</feature>
<feature type="transmembrane region" description="Helical" evidence="1">
    <location>
        <begin position="160"/>
        <end position="177"/>
    </location>
</feature>
<feature type="transmembrane region" description="Helical" evidence="1">
    <location>
        <begin position="101"/>
        <end position="122"/>
    </location>
</feature>
<name>D3RV00_ALLVD</name>
<protein>
    <submittedName>
        <fullName evidence="2">Spermidine synthase</fullName>
    </submittedName>
</protein>
<dbReference type="eggNOG" id="ENOG502ZB0R">
    <property type="taxonomic scope" value="Bacteria"/>
</dbReference>
<keyword evidence="3" id="KW-1185">Reference proteome</keyword>
<organism evidence="2 3">
    <name type="scientific">Allochromatium vinosum (strain ATCC 17899 / DSM 180 / NBRC 103801 / NCIMB 10441 / D)</name>
    <name type="common">Chromatium vinosum</name>
    <dbReference type="NCBI Taxonomy" id="572477"/>
    <lineage>
        <taxon>Bacteria</taxon>
        <taxon>Pseudomonadati</taxon>
        <taxon>Pseudomonadota</taxon>
        <taxon>Gammaproteobacteria</taxon>
        <taxon>Chromatiales</taxon>
        <taxon>Chromatiaceae</taxon>
        <taxon>Allochromatium</taxon>
    </lineage>
</organism>
<feature type="transmembrane region" description="Helical" evidence="1">
    <location>
        <begin position="44"/>
        <end position="64"/>
    </location>
</feature>
<accession>D3RV00</accession>
<evidence type="ECO:0000313" key="3">
    <source>
        <dbReference type="Proteomes" id="UP000001441"/>
    </source>
</evidence>
<proteinExistence type="predicted"/>
<keyword evidence="1" id="KW-0812">Transmembrane</keyword>
<keyword evidence="1" id="KW-0472">Membrane</keyword>
<evidence type="ECO:0000256" key="1">
    <source>
        <dbReference type="SAM" id="Phobius"/>
    </source>
</evidence>
<keyword evidence="1" id="KW-1133">Transmembrane helix</keyword>
<dbReference type="HOGENOM" id="CLU_086267_0_0_6"/>
<evidence type="ECO:0000313" key="2">
    <source>
        <dbReference type="EMBL" id="ADC61049.1"/>
    </source>
</evidence>
<feature type="transmembrane region" description="Helical" evidence="1">
    <location>
        <begin position="76"/>
        <end position="95"/>
    </location>
</feature>
<dbReference type="STRING" id="572477.Alvin_0077"/>
<dbReference type="Proteomes" id="UP000001441">
    <property type="component" value="Chromosome"/>
</dbReference>
<sequence length="266" mass="26983">MPFNIAGYSIMQSKDRFTAIILALLVWGFAGALFGALFAGLHQILLVLGLAGWLPLVIAAAAAAMTTTAFYSAMPIALVGCMAGVLASIGYLIVIGHDIDLVMIASLAGGAGMLAGGFYSWMVAGGSRPLAETLTGLFAGLLAGGLLSLVLGFVAEPVGVFVLAAGVVALVGALFEISERWLVRLGIAWLPGVVSAPLVAGLVAAVVAGSVWILGSTTATVLDTRTQQAIAEVLNDIPPGLLGGMLGGALSGMVLELFGFRLEDDI</sequence>
<feature type="transmembrane region" description="Helical" evidence="1">
    <location>
        <begin position="17"/>
        <end position="38"/>
    </location>
</feature>
<dbReference type="KEGG" id="alv:Alvin_0077"/>
<gene>
    <name evidence="2" type="ordered locus">Alvin_0077</name>
</gene>
<reference evidence="2 3" key="1">
    <citation type="journal article" date="2011" name="Stand. Genomic Sci.">
        <title>Complete genome sequence of Allochromatium vinosum DSM 180(T).</title>
        <authorList>
            <person name="Weissgerber T."/>
            <person name="Zigann R."/>
            <person name="Bruce D."/>
            <person name="Chang Y.J."/>
            <person name="Detter J.C."/>
            <person name="Han C."/>
            <person name="Hauser L."/>
            <person name="Jeffries C.D."/>
            <person name="Land M."/>
            <person name="Munk A.C."/>
            <person name="Tapia R."/>
            <person name="Dahl C."/>
        </authorList>
    </citation>
    <scope>NUCLEOTIDE SEQUENCE [LARGE SCALE GENOMIC DNA]</scope>
    <source>
        <strain evidence="3">ATCC 17899 / DSM 180 / NBRC 103801 / NCIMB 10441 / D</strain>
    </source>
</reference>
<dbReference type="EMBL" id="CP001896">
    <property type="protein sequence ID" value="ADC61049.1"/>
    <property type="molecule type" value="Genomic_DNA"/>
</dbReference>
<dbReference type="AlphaFoldDB" id="D3RV00"/>
<feature type="transmembrane region" description="Helical" evidence="1">
    <location>
        <begin position="134"/>
        <end position="154"/>
    </location>
</feature>